<evidence type="ECO:0000256" key="14">
    <source>
        <dbReference type="ARBA" id="ARBA00023295"/>
    </source>
</evidence>
<evidence type="ECO:0000256" key="4">
    <source>
        <dbReference type="ARBA" id="ARBA00022723"/>
    </source>
</evidence>
<evidence type="ECO:0000256" key="2">
    <source>
        <dbReference type="ARBA" id="ARBA00009809"/>
    </source>
</evidence>
<keyword evidence="6" id="KW-0677">Repeat</keyword>
<evidence type="ECO:0000256" key="11">
    <source>
        <dbReference type="ARBA" id="ARBA00023125"/>
    </source>
</evidence>
<dbReference type="InterPro" id="IPR055187">
    <property type="entry name" value="C2CH-3rd_BIRD-IDD"/>
</dbReference>
<keyword evidence="8 16" id="KW-0378">Hydrolase</keyword>
<feature type="region of interest" description="Disordered" evidence="18">
    <location>
        <begin position="271"/>
        <end position="313"/>
    </location>
</feature>
<protein>
    <recommendedName>
        <fullName evidence="3 16">Beta-galactosidase</fullName>
        <ecNumber evidence="3 16">3.2.1.23</ecNumber>
    </recommendedName>
</protein>
<dbReference type="GO" id="GO:0005975">
    <property type="term" value="P:carbohydrate metabolic process"/>
    <property type="evidence" value="ECO:0007669"/>
    <property type="project" value="InterPro"/>
</dbReference>
<dbReference type="PANTHER" id="PTHR23421">
    <property type="entry name" value="BETA-GALACTOSIDASE RELATED"/>
    <property type="match status" value="1"/>
</dbReference>
<dbReference type="GO" id="GO:0006355">
    <property type="term" value="P:regulation of DNA-templated transcription"/>
    <property type="evidence" value="ECO:0007669"/>
    <property type="project" value="UniProtKB-ARBA"/>
</dbReference>
<keyword evidence="12" id="KW-0804">Transcription</keyword>
<comment type="catalytic activity">
    <reaction evidence="1 16">
        <text>Hydrolysis of terminal non-reducing beta-D-galactose residues in beta-D-galactosides.</text>
        <dbReference type="EC" id="3.2.1.23"/>
    </reaction>
</comment>
<dbReference type="Gene3D" id="3.30.160.60">
    <property type="entry name" value="Classic Zinc Finger"/>
    <property type="match status" value="2"/>
</dbReference>
<keyword evidence="7 15" id="KW-0863">Zinc-finger</keyword>
<dbReference type="InterPro" id="IPR008979">
    <property type="entry name" value="Galactose-bd-like_sf"/>
</dbReference>
<dbReference type="PROSITE" id="PS01182">
    <property type="entry name" value="GLYCOSYL_HYDROL_F35"/>
    <property type="match status" value="1"/>
</dbReference>
<dbReference type="FunFam" id="2.60.120.260:FF:000021">
    <property type="entry name" value="Beta-galactosidase"/>
    <property type="match status" value="1"/>
</dbReference>
<dbReference type="SMART" id="SM00355">
    <property type="entry name" value="ZnF_C2H2"/>
    <property type="match status" value="3"/>
</dbReference>
<keyword evidence="4" id="KW-0479">Metal-binding</keyword>
<keyword evidence="9" id="KW-0862">Zinc</keyword>
<keyword evidence="13" id="KW-0325">Glycoprotein</keyword>
<evidence type="ECO:0000313" key="22">
    <source>
        <dbReference type="Proteomes" id="UP000250235"/>
    </source>
</evidence>
<dbReference type="GO" id="GO:0008270">
    <property type="term" value="F:zinc ion binding"/>
    <property type="evidence" value="ECO:0007669"/>
    <property type="project" value="UniProtKB-KW"/>
</dbReference>
<dbReference type="PROSITE" id="PS00028">
    <property type="entry name" value="ZINC_FINGER_C2H2_1"/>
    <property type="match status" value="1"/>
</dbReference>
<evidence type="ECO:0000259" key="20">
    <source>
        <dbReference type="PROSITE" id="PS50157"/>
    </source>
</evidence>
<dbReference type="InterPro" id="IPR017853">
    <property type="entry name" value="GH"/>
</dbReference>
<organism evidence="21 22">
    <name type="scientific">Dorcoceras hygrometricum</name>
    <dbReference type="NCBI Taxonomy" id="472368"/>
    <lineage>
        <taxon>Eukaryota</taxon>
        <taxon>Viridiplantae</taxon>
        <taxon>Streptophyta</taxon>
        <taxon>Embryophyta</taxon>
        <taxon>Tracheophyta</taxon>
        <taxon>Spermatophyta</taxon>
        <taxon>Magnoliopsida</taxon>
        <taxon>eudicotyledons</taxon>
        <taxon>Gunneridae</taxon>
        <taxon>Pentapetalae</taxon>
        <taxon>asterids</taxon>
        <taxon>lamiids</taxon>
        <taxon>Lamiales</taxon>
        <taxon>Gesneriaceae</taxon>
        <taxon>Didymocarpoideae</taxon>
        <taxon>Trichosporeae</taxon>
        <taxon>Loxocarpinae</taxon>
        <taxon>Dorcoceras</taxon>
    </lineage>
</organism>
<dbReference type="EMBL" id="KQ986333">
    <property type="protein sequence ID" value="KZV58802.1"/>
    <property type="molecule type" value="Genomic_DNA"/>
</dbReference>
<dbReference type="InterPro" id="IPR019801">
    <property type="entry name" value="Glyco_hydro_35_CS"/>
</dbReference>
<dbReference type="InterPro" id="IPR048912">
    <property type="entry name" value="BetaGal1-like_ABD1"/>
</dbReference>
<name>A0A2Z7DHU7_9LAMI</name>
<keyword evidence="19" id="KW-0472">Membrane</keyword>
<dbReference type="FunFam" id="3.20.20.80:FF:000115">
    <property type="entry name" value="Beta-galactosidase"/>
    <property type="match status" value="1"/>
</dbReference>
<sequence length="1202" mass="134077">MSNLTTASGEASVSSSNRNDNGGMYNSLYNFPPTNQPQPQPTIKKKRNQPGHPDPDAEVIALSPRTLLATNRFVCEICNKGFQRDQNLQLHRRGHNLPWKLKQRTNKEIRKKVYVCPESSCVHHDPSRALGDLTGIKKHFCRKHGEKKWKCEKCSKRYAVQSDWKAHSKICGTKEYRCDCGTIFSRRDSFITHRAFCDALAEENARNSTIPFQSGVGASSHHINLQQIKSQQLPFPIKKEQQNFSLRPPEIPPWLSCTSFLGPQPIDLTSPSSLFQDFQHNQDDDQNPNPNPSNATLGHASLPPYHHHPPSPHLSATALLQKAAQMGAKGISNQCASPAGVFIRPHQTHMSAGTGDCGQNITAGFGLNLSSRDEFINGLTSSGNKAAAMTGGVASTGPGASGDDTSNNNVINIDNINNNNNNNDPLSSSSSSFLHEMIMNNPGHPLSSSTGFDGSSFDEDMNAFGGILNHSVAAKKLNEDGLTRDFLGLRPLSRTEILSFAGCINAGATLKTVTLNVHHILGNMARKRSLRRITLKILVFLISLLVFGAFAPLPSLSQQSDLVKEKERKFAIADDMFWRDGEPFRIIGGDLHYFRVHPQYWEDRLLRAKALGLNTIQTYVPWNLHEPRQEHLVFDGIADIVSFLKLCKKLDLLVMLRAGPYICGEWDLGGFPAWLLSKEPEIKLRSSDATFLRLVEKWWSILLPKVSPLLYSNGGPVIMYQIENEFGSYGDDRAYLHYLVKLARRLLGDDVILYTTDGGSRETLEKGTIRGDAVFSAVDFTTGDDPWPIFKLQKEFNAPGRSPPLSAEFYTGWLTHWGENIASTDATQTATYLEKILSKNGSAVLYMAHGGTNFGFYSGANTGANESDYKPDLTSYDYDAPIRESGDVDNKKYKALRKVIAKYTSKPLISVPSDNEKTAYGRIKLDKISFLYDMIDYKNLVGAVESEIPKSMEAIGQMFGLVLYASEYTPNDYRNVLFIPKVHDRAQVFVSCADDSARRPSYVGTITRWSNTTIDLPYVKCQSKIKLLILVENMGRLNYGPYIFDRKGILSSVYVNSRALYKWKMISIPLQNLNEGQRINPITRNAEMEFLEKSDINNLEDKEKLDIEPAFYTGHFNIDKVTDTFLSFKGWNKGVAFVNDFNVGRFWPSVGPQCTLYIPAPILREGENILVILELESPNTDLFVKSVKQPDFTCGPATSKVG</sequence>
<dbReference type="PROSITE" id="PS50157">
    <property type="entry name" value="ZINC_FINGER_C2H2_2"/>
    <property type="match status" value="1"/>
</dbReference>
<dbReference type="EC" id="3.2.1.23" evidence="3 16"/>
<keyword evidence="19" id="KW-1133">Transmembrane helix</keyword>
<dbReference type="InterPro" id="IPR001944">
    <property type="entry name" value="Glycoside_Hdrlase_35"/>
</dbReference>
<evidence type="ECO:0000256" key="5">
    <source>
        <dbReference type="ARBA" id="ARBA00022729"/>
    </source>
</evidence>
<dbReference type="FunFam" id="3.30.160.60:FF:000131">
    <property type="entry name" value="protein indeterminate-domain 5, chloroplastic-like"/>
    <property type="match status" value="1"/>
</dbReference>
<evidence type="ECO:0000256" key="3">
    <source>
        <dbReference type="ARBA" id="ARBA00012756"/>
    </source>
</evidence>
<proteinExistence type="inferred from homology"/>
<dbReference type="Gene3D" id="3.20.20.80">
    <property type="entry name" value="Glycosidases"/>
    <property type="match status" value="1"/>
</dbReference>
<keyword evidence="5" id="KW-0732">Signal</keyword>
<evidence type="ECO:0000256" key="6">
    <source>
        <dbReference type="ARBA" id="ARBA00022737"/>
    </source>
</evidence>
<feature type="compositionally biased region" description="Polar residues" evidence="18">
    <location>
        <begin position="1"/>
        <end position="20"/>
    </location>
</feature>
<dbReference type="AlphaFoldDB" id="A0A2Z7DHU7"/>
<feature type="domain" description="C2H2-type" evidence="20">
    <location>
        <begin position="73"/>
        <end position="95"/>
    </location>
</feature>
<comment type="similarity">
    <text evidence="2 17">Belongs to the glycosyl hydrolase 35 family.</text>
</comment>
<dbReference type="Pfam" id="PF21467">
    <property type="entry name" value="BetaGal_gal-bd"/>
    <property type="match status" value="1"/>
</dbReference>
<keyword evidence="11" id="KW-0238">DNA-binding</keyword>
<evidence type="ECO:0000256" key="17">
    <source>
        <dbReference type="RuleBase" id="RU003679"/>
    </source>
</evidence>
<dbReference type="SUPFAM" id="SSF51445">
    <property type="entry name" value="(Trans)glycosidases"/>
    <property type="match status" value="1"/>
</dbReference>
<dbReference type="OrthoDB" id="1657402at2759"/>
<evidence type="ECO:0000256" key="9">
    <source>
        <dbReference type="ARBA" id="ARBA00022833"/>
    </source>
</evidence>
<dbReference type="InterPro" id="IPR013087">
    <property type="entry name" value="Znf_C2H2_type"/>
</dbReference>
<accession>A0A2Z7DHU7</accession>
<dbReference type="InterPro" id="IPR055186">
    <property type="entry name" value="C2H2-2nd_BIRD-IDD"/>
</dbReference>
<evidence type="ECO:0000256" key="10">
    <source>
        <dbReference type="ARBA" id="ARBA00023015"/>
    </source>
</evidence>
<feature type="transmembrane region" description="Helical" evidence="19">
    <location>
        <begin position="533"/>
        <end position="553"/>
    </location>
</feature>
<dbReference type="InterPro" id="IPR055185">
    <property type="entry name" value="C2CH-4th_BIRD-IDD"/>
</dbReference>
<evidence type="ECO:0000256" key="15">
    <source>
        <dbReference type="PROSITE-ProRule" id="PRU00042"/>
    </source>
</evidence>
<dbReference type="GO" id="GO:0003677">
    <property type="term" value="F:DNA binding"/>
    <property type="evidence" value="ECO:0007669"/>
    <property type="project" value="UniProtKB-KW"/>
</dbReference>
<feature type="region of interest" description="Disordered" evidence="18">
    <location>
        <begin position="1"/>
        <end position="58"/>
    </location>
</feature>
<keyword evidence="22" id="KW-1185">Reference proteome</keyword>
<dbReference type="Pfam" id="PF22996">
    <property type="entry name" value="C2H2-2nd_BIRD-IDD"/>
    <property type="match status" value="1"/>
</dbReference>
<keyword evidence="10" id="KW-0805">Transcription regulation</keyword>
<reference evidence="21 22" key="1">
    <citation type="journal article" date="2015" name="Proc. Natl. Acad. Sci. U.S.A.">
        <title>The resurrection genome of Boea hygrometrica: A blueprint for survival of dehydration.</title>
        <authorList>
            <person name="Xiao L."/>
            <person name="Yang G."/>
            <person name="Zhang L."/>
            <person name="Yang X."/>
            <person name="Zhao S."/>
            <person name="Ji Z."/>
            <person name="Zhou Q."/>
            <person name="Hu M."/>
            <person name="Wang Y."/>
            <person name="Chen M."/>
            <person name="Xu Y."/>
            <person name="Jin H."/>
            <person name="Xiao X."/>
            <person name="Hu G."/>
            <person name="Bao F."/>
            <person name="Hu Y."/>
            <person name="Wan P."/>
            <person name="Li L."/>
            <person name="Deng X."/>
            <person name="Kuang T."/>
            <person name="Xiang C."/>
            <person name="Zhu J.K."/>
            <person name="Oliver M.J."/>
            <person name="He Y."/>
        </authorList>
    </citation>
    <scope>NUCLEOTIDE SEQUENCE [LARGE SCALE GENOMIC DNA]</scope>
    <source>
        <strain evidence="22">cv. XS01</strain>
    </source>
</reference>
<dbReference type="InterPro" id="IPR036236">
    <property type="entry name" value="Znf_C2H2_sf"/>
</dbReference>
<dbReference type="Pfam" id="PF00096">
    <property type="entry name" value="zf-C2H2"/>
    <property type="match status" value="1"/>
</dbReference>
<evidence type="ECO:0000256" key="13">
    <source>
        <dbReference type="ARBA" id="ARBA00023180"/>
    </source>
</evidence>
<keyword evidence="19" id="KW-0812">Transmembrane</keyword>
<evidence type="ECO:0000256" key="19">
    <source>
        <dbReference type="SAM" id="Phobius"/>
    </source>
</evidence>
<dbReference type="FunFam" id="3.30.160.60:FF:000554">
    <property type="entry name" value="protein indeterminate-domain 12-like"/>
    <property type="match status" value="1"/>
</dbReference>
<keyword evidence="14 16" id="KW-0326">Glycosidase</keyword>
<dbReference type="GO" id="GO:0004565">
    <property type="term" value="F:beta-galactosidase activity"/>
    <property type="evidence" value="ECO:0007669"/>
    <property type="project" value="UniProtKB-EC"/>
</dbReference>
<dbReference type="InterPro" id="IPR031330">
    <property type="entry name" value="Gly_Hdrlase_35_cat"/>
</dbReference>
<gene>
    <name evidence="21" type="ORF">F511_18639</name>
</gene>
<evidence type="ECO:0000256" key="7">
    <source>
        <dbReference type="ARBA" id="ARBA00022771"/>
    </source>
</evidence>
<evidence type="ECO:0000313" key="21">
    <source>
        <dbReference type="EMBL" id="KZV58802.1"/>
    </source>
</evidence>
<dbReference type="SUPFAM" id="SSF57667">
    <property type="entry name" value="beta-beta-alpha zinc fingers"/>
    <property type="match status" value="1"/>
</dbReference>
<evidence type="ECO:0000256" key="12">
    <source>
        <dbReference type="ARBA" id="ARBA00023163"/>
    </source>
</evidence>
<dbReference type="Gene3D" id="2.60.120.260">
    <property type="entry name" value="Galactose-binding domain-like"/>
    <property type="match status" value="2"/>
</dbReference>
<dbReference type="Pfam" id="PF22995">
    <property type="entry name" value="C2CH-3rd_BIRD-IDD"/>
    <property type="match status" value="1"/>
</dbReference>
<dbReference type="InterPro" id="IPR048913">
    <property type="entry name" value="BetaGal_gal-bd"/>
</dbReference>
<dbReference type="Pfam" id="PF01301">
    <property type="entry name" value="Glyco_hydro_35"/>
    <property type="match status" value="1"/>
</dbReference>
<dbReference type="Pfam" id="PF21317">
    <property type="entry name" value="BetaGal_ABD_1"/>
    <property type="match status" value="1"/>
</dbReference>
<evidence type="ECO:0000256" key="16">
    <source>
        <dbReference type="RuleBase" id="RU000675"/>
    </source>
</evidence>
<dbReference type="PRINTS" id="PR00742">
    <property type="entry name" value="GLHYDRLASE35"/>
</dbReference>
<evidence type="ECO:0000256" key="8">
    <source>
        <dbReference type="ARBA" id="ARBA00022801"/>
    </source>
</evidence>
<dbReference type="Proteomes" id="UP000250235">
    <property type="component" value="Unassembled WGS sequence"/>
</dbReference>
<evidence type="ECO:0000256" key="1">
    <source>
        <dbReference type="ARBA" id="ARBA00001412"/>
    </source>
</evidence>
<evidence type="ECO:0000256" key="18">
    <source>
        <dbReference type="SAM" id="MobiDB-lite"/>
    </source>
</evidence>
<dbReference type="SUPFAM" id="SSF49785">
    <property type="entry name" value="Galactose-binding domain-like"/>
    <property type="match status" value="1"/>
</dbReference>
<dbReference type="Pfam" id="PF22992">
    <property type="entry name" value="C2CH-4th_BIRD-IDD"/>
    <property type="match status" value="1"/>
</dbReference>